<accession>A0AAV0VD17</accession>
<organism evidence="3 4">
    <name type="scientific">Peronospora destructor</name>
    <dbReference type="NCBI Taxonomy" id="86335"/>
    <lineage>
        <taxon>Eukaryota</taxon>
        <taxon>Sar</taxon>
        <taxon>Stramenopiles</taxon>
        <taxon>Oomycota</taxon>
        <taxon>Peronosporomycetes</taxon>
        <taxon>Peronosporales</taxon>
        <taxon>Peronosporaceae</taxon>
        <taxon>Peronospora</taxon>
    </lineage>
</organism>
<name>A0AAV0VD17_9STRA</name>
<comment type="caution">
    <text evidence="3">The sequence shown here is derived from an EMBL/GenBank/DDBJ whole genome shotgun (WGS) entry which is preliminary data.</text>
</comment>
<protein>
    <submittedName>
        <fullName evidence="3">Uncharacterized protein</fullName>
    </submittedName>
</protein>
<gene>
    <name evidence="3" type="ORF">PDE001_LOCUS10810</name>
</gene>
<proteinExistence type="predicted"/>
<keyword evidence="1" id="KW-0175">Coiled coil</keyword>
<evidence type="ECO:0000256" key="2">
    <source>
        <dbReference type="SAM" id="MobiDB-lite"/>
    </source>
</evidence>
<dbReference type="Proteomes" id="UP001162029">
    <property type="component" value="Unassembled WGS sequence"/>
</dbReference>
<feature type="region of interest" description="Disordered" evidence="2">
    <location>
        <begin position="232"/>
        <end position="255"/>
    </location>
</feature>
<feature type="coiled-coil region" evidence="1">
    <location>
        <begin position="131"/>
        <end position="181"/>
    </location>
</feature>
<evidence type="ECO:0000313" key="3">
    <source>
        <dbReference type="EMBL" id="CAI5745765.1"/>
    </source>
</evidence>
<dbReference type="AlphaFoldDB" id="A0AAV0VD17"/>
<evidence type="ECO:0000313" key="4">
    <source>
        <dbReference type="Proteomes" id="UP001162029"/>
    </source>
</evidence>
<dbReference type="EMBL" id="CANTFM010002319">
    <property type="protein sequence ID" value="CAI5745765.1"/>
    <property type="molecule type" value="Genomic_DNA"/>
</dbReference>
<keyword evidence="4" id="KW-1185">Reference proteome</keyword>
<evidence type="ECO:0000256" key="1">
    <source>
        <dbReference type="SAM" id="Coils"/>
    </source>
</evidence>
<reference evidence="3" key="1">
    <citation type="submission" date="2022-12" db="EMBL/GenBank/DDBJ databases">
        <authorList>
            <person name="Webb A."/>
        </authorList>
    </citation>
    <scope>NUCLEOTIDE SEQUENCE</scope>
    <source>
        <strain evidence="3">Pd1</strain>
    </source>
</reference>
<sequence length="255" mass="28604">MVRPLNKEWKLFGNKYRVAGAKCAKVDSAHTDDCSNTELSDALPTSLELAQYSLEDSITSAISTEETTVTSDPPPAKNLRQSLSKARDRPRRNASAANVAIATNDEISWVDSVMGEAVKTVQPAATSVLYKRRLEIEEKRLHLEIKRDQREERRDRLELEILETKARKETLLMEKERYEARVLLALSRKQLLDQGVDKDEVDRILPILSFQTNFDNSVSATAEVATLKTTMTETFSTSSSSEKDATSEVNDPEAL</sequence>
<feature type="region of interest" description="Disordered" evidence="2">
    <location>
        <begin position="63"/>
        <end position="96"/>
    </location>
</feature>